<organism evidence="1 2">
    <name type="scientific">Bradyrhizobium elkanii</name>
    <dbReference type="NCBI Taxonomy" id="29448"/>
    <lineage>
        <taxon>Bacteria</taxon>
        <taxon>Pseudomonadati</taxon>
        <taxon>Pseudomonadota</taxon>
        <taxon>Alphaproteobacteria</taxon>
        <taxon>Hyphomicrobiales</taxon>
        <taxon>Nitrobacteraceae</taxon>
        <taxon>Bradyrhizobium</taxon>
    </lineage>
</organism>
<gene>
    <name evidence="1" type="ORF">FDV58_37725</name>
</gene>
<accession>A0A4U6RGL6</accession>
<dbReference type="EMBL" id="SZZP01000038">
    <property type="protein sequence ID" value="TKV73297.1"/>
    <property type="molecule type" value="Genomic_DNA"/>
</dbReference>
<dbReference type="Proteomes" id="UP000305095">
    <property type="component" value="Unassembled WGS sequence"/>
</dbReference>
<evidence type="ECO:0000313" key="1">
    <source>
        <dbReference type="EMBL" id="TKV73297.1"/>
    </source>
</evidence>
<evidence type="ECO:0000313" key="2">
    <source>
        <dbReference type="Proteomes" id="UP000305095"/>
    </source>
</evidence>
<protein>
    <submittedName>
        <fullName evidence="1">Uncharacterized protein</fullName>
    </submittedName>
</protein>
<comment type="caution">
    <text evidence="1">The sequence shown here is derived from an EMBL/GenBank/DDBJ whole genome shotgun (WGS) entry which is preliminary data.</text>
</comment>
<proteinExistence type="predicted"/>
<reference evidence="1 2" key="1">
    <citation type="submission" date="2019-05" db="EMBL/GenBank/DDBJ databases">
        <title>Draft Genome of Bradyrhizobium elkanii strain SEMIA 938, Used in Commercial Inoculants for Lupinus spp. in Brazil.</title>
        <authorList>
            <person name="Hungria M."/>
            <person name="Delamuta J.R.M."/>
            <person name="Ribeiro R.A."/>
            <person name="Nogueira M.A."/>
        </authorList>
    </citation>
    <scope>NUCLEOTIDE SEQUENCE [LARGE SCALE GENOMIC DNA]</scope>
    <source>
        <strain evidence="1 2">Semia 938</strain>
    </source>
</reference>
<sequence>MTTPRNRERQITLRDLPLFADERSLSEAFLGSGRYTHWRAVIPLLEVRGFPKVDGLMGGRYVPAVKAFFDREYGIHGALQISAPHAPVRLGAAHGRRRTGSSTAEGR</sequence>
<name>A0A4U6RGL6_BRAEL</name>
<dbReference type="AlphaFoldDB" id="A0A4U6RGL6"/>